<evidence type="ECO:0000313" key="1">
    <source>
        <dbReference type="EMBL" id="CAE7567055.1"/>
    </source>
</evidence>
<feature type="non-terminal residue" evidence="1">
    <location>
        <position position="264"/>
    </location>
</feature>
<name>A0A812U9F3_SYMPI</name>
<dbReference type="OrthoDB" id="417078at2759"/>
<dbReference type="EMBL" id="CAJNIZ010036692">
    <property type="protein sequence ID" value="CAE7567055.1"/>
    <property type="molecule type" value="Genomic_DNA"/>
</dbReference>
<keyword evidence="2" id="KW-1185">Reference proteome</keyword>
<sequence length="264" mass="28148">MGLALSQLEHCPTGTRLLLALYASCCGAPALPNSVGMNVGRVTTALFACCTANVFTRKQLAPLVLSALHRPLCSGSDALLALTEVQTSVSCLPVVEQELGSLRFLAWLVTNTAGSNGLFLLLMSLLQKQGRFSAGLRINQGLWSIALCGLTQRALDIPNFRTSLLGLMEVPSKWYPFSIAVALSVFSGSIQWETFSAVSFAYLWWALRLDGVLLPSRDTARKLEARVPVAGLISLLGGSWIPAVPPGQNAPHRPRPAGPARPAA</sequence>
<organism evidence="1 2">
    <name type="scientific">Symbiodinium pilosum</name>
    <name type="common">Dinoflagellate</name>
    <dbReference type="NCBI Taxonomy" id="2952"/>
    <lineage>
        <taxon>Eukaryota</taxon>
        <taxon>Sar</taxon>
        <taxon>Alveolata</taxon>
        <taxon>Dinophyceae</taxon>
        <taxon>Suessiales</taxon>
        <taxon>Symbiodiniaceae</taxon>
        <taxon>Symbiodinium</taxon>
    </lineage>
</organism>
<comment type="caution">
    <text evidence="1">The sequence shown here is derived from an EMBL/GenBank/DDBJ whole genome shotgun (WGS) entry which is preliminary data.</text>
</comment>
<gene>
    <name evidence="1" type="primary">mcb</name>
    <name evidence="1" type="ORF">SPIL2461_LOCUS15239</name>
</gene>
<reference evidence="1" key="1">
    <citation type="submission" date="2021-02" db="EMBL/GenBank/DDBJ databases">
        <authorList>
            <person name="Dougan E. K."/>
            <person name="Rhodes N."/>
            <person name="Thang M."/>
            <person name="Chan C."/>
        </authorList>
    </citation>
    <scope>NUCLEOTIDE SEQUENCE</scope>
</reference>
<evidence type="ECO:0000313" key="2">
    <source>
        <dbReference type="Proteomes" id="UP000649617"/>
    </source>
</evidence>
<proteinExistence type="predicted"/>
<dbReference type="Proteomes" id="UP000649617">
    <property type="component" value="Unassembled WGS sequence"/>
</dbReference>
<protein>
    <submittedName>
        <fullName evidence="1">Mcb protein</fullName>
    </submittedName>
</protein>
<accession>A0A812U9F3</accession>
<dbReference type="AlphaFoldDB" id="A0A812U9F3"/>